<keyword evidence="2" id="KW-0808">Transferase</keyword>
<gene>
    <name evidence="4" type="ORF">PBIL07802_LOCUS24830</name>
</gene>
<name>A0A7S3LSF8_9EUKA</name>
<evidence type="ECO:0000256" key="2">
    <source>
        <dbReference type="ARBA" id="ARBA00022679"/>
    </source>
</evidence>
<dbReference type="GO" id="GO:0008276">
    <property type="term" value="F:protein methyltransferase activity"/>
    <property type="evidence" value="ECO:0007669"/>
    <property type="project" value="TreeGrafter"/>
</dbReference>
<dbReference type="InterPro" id="IPR029063">
    <property type="entry name" value="SAM-dependent_MTases_sf"/>
</dbReference>
<evidence type="ECO:0008006" key="5">
    <source>
        <dbReference type="Google" id="ProtNLM"/>
    </source>
</evidence>
<dbReference type="EMBL" id="HBIB01038109">
    <property type="protein sequence ID" value="CAE0262535.1"/>
    <property type="molecule type" value="Transcribed_RNA"/>
</dbReference>
<evidence type="ECO:0000313" key="4">
    <source>
        <dbReference type="EMBL" id="CAE0262535.1"/>
    </source>
</evidence>
<dbReference type="PANTHER" id="PTHR45875:SF1">
    <property type="entry name" value="METHYLTRANSFERASE N6AMT1"/>
    <property type="match status" value="1"/>
</dbReference>
<dbReference type="GO" id="GO:0008757">
    <property type="term" value="F:S-adenosylmethionine-dependent methyltransferase activity"/>
    <property type="evidence" value="ECO:0007669"/>
    <property type="project" value="TreeGrafter"/>
</dbReference>
<dbReference type="AlphaFoldDB" id="A0A7S3LSF8"/>
<sequence length="246" mass="27619">MVDEATKAAIRQLNEGTTFPLVGGRTLQVIKQKHETWRNALLFLQHEGMPQLMEGKVVLDMGCGTGFILGMAAQYGAKKVAGIDVNETHCELTKATLEANSVKAEDMLVVHNSVIDLKNEDWKGKIDVVCANLYFLPLPHKGAYLPDPELFCGEDGCDLLRMVVDTSTPWLSDNAIILMVVYDVCNPENLCKQFAEKGWTKHEVLEKRHWDMPFAVSDEGWAHLKKLGMDIETTAMDVYLYKFSKQ</sequence>
<dbReference type="InterPro" id="IPR052190">
    <property type="entry name" value="Euk-Arch_PrmC-MTase"/>
</dbReference>
<keyword evidence="1" id="KW-0489">Methyltransferase</keyword>
<dbReference type="SUPFAM" id="SSF53335">
    <property type="entry name" value="S-adenosyl-L-methionine-dependent methyltransferases"/>
    <property type="match status" value="1"/>
</dbReference>
<evidence type="ECO:0000256" key="1">
    <source>
        <dbReference type="ARBA" id="ARBA00022603"/>
    </source>
</evidence>
<proteinExistence type="predicted"/>
<dbReference type="Gene3D" id="3.40.50.150">
    <property type="entry name" value="Vaccinia Virus protein VP39"/>
    <property type="match status" value="1"/>
</dbReference>
<evidence type="ECO:0000256" key="3">
    <source>
        <dbReference type="ARBA" id="ARBA00022691"/>
    </source>
</evidence>
<organism evidence="4">
    <name type="scientific">Palpitomonas bilix</name>
    <dbReference type="NCBI Taxonomy" id="652834"/>
    <lineage>
        <taxon>Eukaryota</taxon>
        <taxon>Eukaryota incertae sedis</taxon>
    </lineage>
</organism>
<protein>
    <recommendedName>
        <fullName evidence="5">Methyltransferase domain-containing protein</fullName>
    </recommendedName>
</protein>
<dbReference type="PANTHER" id="PTHR45875">
    <property type="entry name" value="METHYLTRANSFERASE N6AMT1"/>
    <property type="match status" value="1"/>
</dbReference>
<dbReference type="GO" id="GO:0035657">
    <property type="term" value="C:eRF1 methyltransferase complex"/>
    <property type="evidence" value="ECO:0007669"/>
    <property type="project" value="TreeGrafter"/>
</dbReference>
<dbReference type="CDD" id="cd02440">
    <property type="entry name" value="AdoMet_MTases"/>
    <property type="match status" value="1"/>
</dbReference>
<dbReference type="GO" id="GO:0032259">
    <property type="term" value="P:methylation"/>
    <property type="evidence" value="ECO:0007669"/>
    <property type="project" value="UniProtKB-KW"/>
</dbReference>
<keyword evidence="3" id="KW-0949">S-adenosyl-L-methionine</keyword>
<dbReference type="Pfam" id="PF06325">
    <property type="entry name" value="PrmA"/>
    <property type="match status" value="1"/>
</dbReference>
<reference evidence="4" key="1">
    <citation type="submission" date="2021-01" db="EMBL/GenBank/DDBJ databases">
        <authorList>
            <person name="Corre E."/>
            <person name="Pelletier E."/>
            <person name="Niang G."/>
            <person name="Scheremetjew M."/>
            <person name="Finn R."/>
            <person name="Kale V."/>
            <person name="Holt S."/>
            <person name="Cochrane G."/>
            <person name="Meng A."/>
            <person name="Brown T."/>
            <person name="Cohen L."/>
        </authorList>
    </citation>
    <scope>NUCLEOTIDE SEQUENCE</scope>
    <source>
        <strain evidence="4">NIES-2562</strain>
    </source>
</reference>
<accession>A0A7S3LSF8</accession>